<dbReference type="PANTHER" id="PTHR46268:SF6">
    <property type="entry name" value="UNIVERSAL STRESS PROTEIN UP12"/>
    <property type="match status" value="1"/>
</dbReference>
<protein>
    <submittedName>
        <fullName evidence="3">Universal stress protein</fullName>
    </submittedName>
</protein>
<reference evidence="3 4" key="1">
    <citation type="submission" date="2017-07" db="EMBL/GenBank/DDBJ databases">
        <title>Genome Sequence of Arenibacter algicola Strain SMS7 Isolated from a culture of the Diatom Skeletonema marinoi.</title>
        <authorList>
            <person name="Topel M."/>
            <person name="Pinder M.I.M."/>
            <person name="Johansson O.N."/>
            <person name="Kourtchenko O."/>
            <person name="Godhe A."/>
            <person name="Clarke A.K."/>
        </authorList>
    </citation>
    <scope>NUCLEOTIDE SEQUENCE [LARGE SCALE GENOMIC DNA]</scope>
    <source>
        <strain evidence="3 4">SMS7</strain>
    </source>
</reference>
<organism evidence="3 4">
    <name type="scientific">Arenibacter algicola</name>
    <dbReference type="NCBI Taxonomy" id="616991"/>
    <lineage>
        <taxon>Bacteria</taxon>
        <taxon>Pseudomonadati</taxon>
        <taxon>Bacteroidota</taxon>
        <taxon>Flavobacteriia</taxon>
        <taxon>Flavobacteriales</taxon>
        <taxon>Flavobacteriaceae</taxon>
        <taxon>Arenibacter</taxon>
    </lineage>
</organism>
<dbReference type="EMBL" id="CP022515">
    <property type="protein sequence ID" value="ASO06958.1"/>
    <property type="molecule type" value="Genomic_DNA"/>
</dbReference>
<proteinExistence type="inferred from homology"/>
<dbReference type="eggNOG" id="COG0589">
    <property type="taxonomic scope" value="Bacteria"/>
</dbReference>
<dbReference type="Proteomes" id="UP000204551">
    <property type="component" value="Chromosome"/>
</dbReference>
<evidence type="ECO:0000259" key="2">
    <source>
        <dbReference type="Pfam" id="PF00582"/>
    </source>
</evidence>
<accession>A0A221V0N7</accession>
<sequence>MKHILVPVDFSEHSAYALEAAAGIAKQQNADITIIHMLGISEAVIAEEELLEYEEAKYFMGLAKKKFKPFLDKPYLKGITIHKIVQNYKVFSELNNVAKEQNIDLIVMGSHGSTGFNEIFIGSNTEKVVRNSDVPVLVIKEQKSNFTIKNILFACSFSEDMVMAYKNVKLMAQKFSAKLKLVYINTPYQDFLSSQEADDRMAKFMSKAGDTQTTVEIYNDRSVENGILNFSKTEKFDLLALPTHGRKGLSHFLLGSIGEDIANHARLPVMTFKI</sequence>
<dbReference type="KEGG" id="aalg:AREALGSMS7_03537"/>
<comment type="similarity">
    <text evidence="1">Belongs to the universal stress protein A family.</text>
</comment>
<gene>
    <name evidence="3" type="ORF">AREALGSMS7_03537</name>
</gene>
<name>A0A221V0N7_9FLAO</name>
<feature type="domain" description="UspA" evidence="2">
    <location>
        <begin position="1"/>
        <end position="140"/>
    </location>
</feature>
<dbReference type="AlphaFoldDB" id="A0A221V0N7"/>
<dbReference type="SUPFAM" id="SSF52402">
    <property type="entry name" value="Adenine nucleotide alpha hydrolases-like"/>
    <property type="match status" value="2"/>
</dbReference>
<dbReference type="InterPro" id="IPR006015">
    <property type="entry name" value="Universal_stress_UspA"/>
</dbReference>
<dbReference type="PRINTS" id="PR01438">
    <property type="entry name" value="UNVRSLSTRESS"/>
</dbReference>
<evidence type="ECO:0000313" key="4">
    <source>
        <dbReference type="Proteomes" id="UP000204551"/>
    </source>
</evidence>
<dbReference type="InterPro" id="IPR014729">
    <property type="entry name" value="Rossmann-like_a/b/a_fold"/>
</dbReference>
<evidence type="ECO:0000256" key="1">
    <source>
        <dbReference type="ARBA" id="ARBA00008791"/>
    </source>
</evidence>
<dbReference type="Pfam" id="PF00582">
    <property type="entry name" value="Usp"/>
    <property type="match status" value="2"/>
</dbReference>
<dbReference type="Gene3D" id="3.40.50.620">
    <property type="entry name" value="HUPs"/>
    <property type="match status" value="2"/>
</dbReference>
<dbReference type="PANTHER" id="PTHR46268">
    <property type="entry name" value="STRESS RESPONSE PROTEIN NHAX"/>
    <property type="match status" value="1"/>
</dbReference>
<evidence type="ECO:0000313" key="3">
    <source>
        <dbReference type="EMBL" id="ASO06958.1"/>
    </source>
</evidence>
<dbReference type="InterPro" id="IPR006016">
    <property type="entry name" value="UspA"/>
</dbReference>
<dbReference type="CDD" id="cd00293">
    <property type="entry name" value="USP-like"/>
    <property type="match status" value="2"/>
</dbReference>
<feature type="domain" description="UspA" evidence="2">
    <location>
        <begin position="148"/>
        <end position="272"/>
    </location>
</feature>
<dbReference type="RefSeq" id="WP_093979333.1">
    <property type="nucleotide sequence ID" value="NZ_CP022515.1"/>
</dbReference>